<dbReference type="PANTHER" id="PTHR24123">
    <property type="entry name" value="ANKYRIN REPEAT-CONTAINING"/>
    <property type="match status" value="1"/>
</dbReference>
<protein>
    <recommendedName>
        <fullName evidence="10">Ankyrin</fullName>
    </recommendedName>
</protein>
<feature type="repeat" description="ANK" evidence="3">
    <location>
        <begin position="846"/>
        <end position="878"/>
    </location>
</feature>
<feature type="repeat" description="ANK" evidence="3">
    <location>
        <begin position="2129"/>
        <end position="2161"/>
    </location>
</feature>
<feature type="repeat" description="ANK" evidence="3">
    <location>
        <begin position="1918"/>
        <end position="1947"/>
    </location>
</feature>
<dbReference type="OrthoDB" id="7464126at2759"/>
<keyword evidence="1" id="KW-0677">Repeat</keyword>
<organism evidence="8 9">
    <name type="scientific">Fusarium redolens</name>
    <dbReference type="NCBI Taxonomy" id="48865"/>
    <lineage>
        <taxon>Eukaryota</taxon>
        <taxon>Fungi</taxon>
        <taxon>Dikarya</taxon>
        <taxon>Ascomycota</taxon>
        <taxon>Pezizomycotina</taxon>
        <taxon>Sordariomycetes</taxon>
        <taxon>Hypocreomycetidae</taxon>
        <taxon>Hypocreales</taxon>
        <taxon>Nectriaceae</taxon>
        <taxon>Fusarium</taxon>
        <taxon>Fusarium redolens species complex</taxon>
    </lineage>
</organism>
<evidence type="ECO:0000256" key="2">
    <source>
        <dbReference type="ARBA" id="ARBA00023043"/>
    </source>
</evidence>
<dbReference type="PRINTS" id="PR01415">
    <property type="entry name" value="ANKYRIN"/>
</dbReference>
<feature type="region of interest" description="Disordered" evidence="4">
    <location>
        <begin position="1142"/>
        <end position="1222"/>
    </location>
</feature>
<dbReference type="Pfam" id="PF12796">
    <property type="entry name" value="Ank_2"/>
    <property type="match status" value="6"/>
</dbReference>
<dbReference type="Gene3D" id="1.25.40.20">
    <property type="entry name" value="Ankyrin repeat-containing domain"/>
    <property type="match status" value="8"/>
</dbReference>
<sequence>MPLPFRHSQTESGVNSEKNKRQLCESVMATQAVTPSIANAQSLWDQAFNSLSADLKTSLGQAATHKRDILAAALEAAENRKATSLRKRWKFKRTNGEVVIIRDILEKIAKWIDCFKAVGDAAVQFDASNASLPWAAVILLLQVTVNDVQQYGTMLQDLEVVSRIMARYKEFENLHLGRDQSAEPVLETALTVLYTEVLTCLASTIAFFSQSTAVRLAKSVFWTGDDGIQKILSREDEVLKLAKLQDTSDLRFIQKTVLRLRDQINTTTKRIEEEDYMKMISWLSTPPFSIHHETISEPRTPNFGQWLLQHEIYRNWCESSSSSTLWIHGITGSGKTNLFSVVVDSLLATRATNPESTPFAYFYCLESESEPERSSADGILRSILRQLTITESQSDIRDFLYSDFQRRSKSSLLQGLELPKLSRKDCVDRIIQVANEDPITILLDGVEQVEDESCDLLLQSLSDVMSRAENVVKVLVTSRNSIDILSSMPTAREIIVAADRVHDDMCRFINQKIDDAKLISGRLSPHARSCLTKELLDGAGEMFLWVHRQIQQLRKVKSEDDLLPALRSTILSDLDRLYENDLGQILQSGDTSRQLAIQTFSWLLYMKSPLTPEALLAAIATASLGNVPCTAADISVVCSNLVVIDLDRQVVRLAHHSVREYILRSQQSLFSAPVAHSLLASICIKVSSRGPPDSGSLEQQVKGFFFYAATHWAGHFESSKVVKKEEKLFQDMVSFVFEDEDCDASLSFEAWLEIAKEIATLLPRDHPMKPALDAIPNETSSPLFLAAVFGIDGLLTLLAESGADIDWDQRNDLGHTALYLAVASGHLSTVTTLIEKGAELNTECGAYGSPLHVACFRGYEEIAEKLLQNGASPKCGSKFQSAVQAASQGGHEDIVLALIRHDATIDTEDDYEQAIQMATEYGFIRVIDQLLKPTFKRFIDKESPEKNKMRLAKAIKGGQLFVLQRQLSKASSDAKGIFPKDSVAIAALYGHADIVKYLLDQGLDIEAEGQFGTPLRSACLMNHKSTVEELLQHGANVKTEERKGNALYVAAVKGHADIVRILLEEGADVHQKTGSFGTVLRAAAYYGHRNVVEILLDAGANVHAEGSSPDAFHAAAEGGHQEIIMLFLERGYRFLYEPPGPKYKRARPSPYRPLYREASPGRDKHPRSKLWPHLYKRNVRKTEPVVDVDAHDNATQTRKPPRNDDDTQDGSQKNRPLEASAAGGKDAVVKVLLEQKETLGFWDSEVGNALKAAASNGHLSTVKILLDHASKMKGPFIERIYTTLEGIPEERDDILQLTLAKASESGLTAEQIDQLRLKLPPGQEKYKVTVIEPKVFKSDFLACCNSGDLAVLEAIMSCKHHHLLQANDLLDGLQKAAEKGHASFIKSLFKLGSGLQNVAIPDTTLVGAAGKDLETLKLLLSQKDDMSHYELLLGRLTYAACSKGQSDIISYLVSDFGADINANVLEEDKPRYLRRLGQSVDPRLNSVPISTTDEATRHNGGSRSAEGSRLVSPLQVGLGAFDSYELPYYARYYREKTMSQQQKVIQTLLKLGAEPNCLGGKGVYPLQYAARVCPDVVVKELLEAGADVKLAGKGDAALMGAVQREMEAMAVTTRLLNSGHQLPNYCDGGKEILEKALEFFEGDRERQTFHSIIVDPDGRFVQAPSLEYVFEQGPGAVLEFLLQNYDTGNLESLRYGLVLQMVCLLGKASFVELLLSRGVEVDATGYYYGSSLQAAARTGQLEIVKTLLDKGANPNVIQGRWHTSLRAAIVGGQLEIVQLLLKHGADPKLKHQTERQSRNNMEDASSSTLQLALQEGHSEIARLLLETDPSVIDEEGSLQHPLIISCQKGDYAMTELLLEVNASANVRGQKKADVASIEAQDASPLHAAISGGHINLVELLLSRGADINLLIDECGCPTPLVVAVKTADLRMVRLLLDSGADISKSPGALSNAVAGKAGLQIIKDLIAAGAKVDSSSLQDACRSEDLFNDGSDPSEIIDETLDSLTVGKSTDYRTLNLLLDYVPPTPKRFLFVMIRQGMNVDGSNEEEDSPLQVACYYLNFEVVRLLLQRGANVRPRSSQPGDPQLEQRGTRHQKYLNAENVEYRAIRRCTKIVRILLEYGASADGGMDGFETPLQLACLIGNFEIVKLLVDCGASLHKIAGDFKTPLFSALQGNKRNIISLILEKGVDINYYNDESLVLQLLQHGASAALKDADGRTALTAALHQAMPRVICQHSVTLDITDSDIVAAARLETSDILCFLLAERRVRPVEESRPSQENIDVLFDGSEGLEITPRMLKAGLSEHAFNSLIKTRKLSLEITPDILESQTDIGTLKALMEYQPGVEITEGIVVQVLSMNTPYSRWRLPEENTEVLLSIWPRDSPLPLEFLLEHLMPARGKLQDIATWFCEQSPDYFLNQADMLTLVLNHIEKMVLGAKPSLLDSILTHTPSLPITEKLFLSIFREYPLAREETRKGFAEVLMRHDKKIVFTERIRDALDGAEIWYSLRERDET</sequence>
<evidence type="ECO:0000259" key="7">
    <source>
        <dbReference type="Pfam" id="PF24883"/>
    </source>
</evidence>
<feature type="repeat" description="ANK" evidence="3">
    <location>
        <begin position="1042"/>
        <end position="1074"/>
    </location>
</feature>
<comment type="caution">
    <text evidence="8">The sequence shown here is derived from an EMBL/GenBank/DDBJ whole genome shotgun (WGS) entry which is preliminary data.</text>
</comment>
<dbReference type="PROSITE" id="PS50297">
    <property type="entry name" value="ANK_REP_REGION"/>
    <property type="match status" value="10"/>
</dbReference>
<feature type="region of interest" description="Disordered" evidence="4">
    <location>
        <begin position="1484"/>
        <end position="1507"/>
    </location>
</feature>
<dbReference type="InterPro" id="IPR002110">
    <property type="entry name" value="Ankyrin_rpt"/>
</dbReference>
<name>A0A9P9GK79_FUSRE</name>
<dbReference type="Pfam" id="PF22939">
    <property type="entry name" value="WHD_GPIID"/>
    <property type="match status" value="1"/>
</dbReference>
<dbReference type="GeneID" id="70223523"/>
<dbReference type="Pfam" id="PF00023">
    <property type="entry name" value="Ank"/>
    <property type="match status" value="2"/>
</dbReference>
<dbReference type="PANTHER" id="PTHR24123:SF33">
    <property type="entry name" value="PROTEIN HOS4"/>
    <property type="match status" value="1"/>
</dbReference>
<dbReference type="InterPro" id="IPR056884">
    <property type="entry name" value="NPHP3-like_N"/>
</dbReference>
<feature type="domain" description="GPI inositol-deacylase winged helix" evidence="5">
    <location>
        <begin position="590"/>
        <end position="665"/>
    </location>
</feature>
<accession>A0A9P9GK79</accession>
<dbReference type="InterPro" id="IPR027417">
    <property type="entry name" value="P-loop_NTPase"/>
</dbReference>
<dbReference type="InterPro" id="IPR051165">
    <property type="entry name" value="Multifunctional_ANK_Repeat"/>
</dbReference>
<feature type="domain" description="DUF7708" evidence="6">
    <location>
        <begin position="104"/>
        <end position="231"/>
    </location>
</feature>
<evidence type="ECO:0000256" key="4">
    <source>
        <dbReference type="SAM" id="MobiDB-lite"/>
    </source>
</evidence>
<dbReference type="Proteomes" id="UP000720189">
    <property type="component" value="Unassembled WGS sequence"/>
</dbReference>
<dbReference type="EMBL" id="JAGMUX010000014">
    <property type="protein sequence ID" value="KAH7240188.1"/>
    <property type="molecule type" value="Genomic_DNA"/>
</dbReference>
<feature type="repeat" description="ANK" evidence="3">
    <location>
        <begin position="1727"/>
        <end position="1759"/>
    </location>
</feature>
<evidence type="ECO:0008006" key="10">
    <source>
        <dbReference type="Google" id="ProtNLM"/>
    </source>
</evidence>
<dbReference type="InterPro" id="IPR056125">
    <property type="entry name" value="DUF7708"/>
</dbReference>
<dbReference type="SUPFAM" id="SSF52540">
    <property type="entry name" value="P-loop containing nucleoside triphosphate hydrolases"/>
    <property type="match status" value="1"/>
</dbReference>
<feature type="repeat" description="ANK" evidence="3">
    <location>
        <begin position="1880"/>
        <end position="1912"/>
    </location>
</feature>
<feature type="repeat" description="ANK" evidence="3">
    <location>
        <begin position="1010"/>
        <end position="1042"/>
    </location>
</feature>
<feature type="repeat" description="ANK" evidence="3">
    <location>
        <begin position="1561"/>
        <end position="1593"/>
    </location>
</feature>
<feature type="repeat" description="ANK" evidence="3">
    <location>
        <begin position="1075"/>
        <end position="1107"/>
    </location>
</feature>
<dbReference type="SMART" id="SM00248">
    <property type="entry name" value="ANK"/>
    <property type="match status" value="24"/>
</dbReference>
<keyword evidence="9" id="KW-1185">Reference proteome</keyword>
<dbReference type="InterPro" id="IPR054471">
    <property type="entry name" value="GPIID_WHD"/>
</dbReference>
<evidence type="ECO:0000313" key="8">
    <source>
        <dbReference type="EMBL" id="KAH7240188.1"/>
    </source>
</evidence>
<dbReference type="InterPro" id="IPR036770">
    <property type="entry name" value="Ankyrin_rpt-contain_sf"/>
</dbReference>
<dbReference type="SUPFAM" id="SSF48403">
    <property type="entry name" value="Ankyrin repeat"/>
    <property type="match status" value="5"/>
</dbReference>
<feature type="compositionally biased region" description="Basic residues" evidence="4">
    <location>
        <begin position="1164"/>
        <end position="1179"/>
    </location>
</feature>
<feature type="domain" description="Nephrocystin 3-like N-terminal" evidence="7">
    <location>
        <begin position="304"/>
        <end position="479"/>
    </location>
</feature>
<dbReference type="PROSITE" id="PS50088">
    <property type="entry name" value="ANK_REPEAT"/>
    <property type="match status" value="14"/>
</dbReference>
<evidence type="ECO:0000259" key="5">
    <source>
        <dbReference type="Pfam" id="PF22939"/>
    </source>
</evidence>
<feature type="compositionally biased region" description="Basic and acidic residues" evidence="4">
    <location>
        <begin position="1180"/>
        <end position="1192"/>
    </location>
</feature>
<feature type="repeat" description="ANK" evidence="3">
    <location>
        <begin position="813"/>
        <end position="845"/>
    </location>
</feature>
<dbReference type="Gene3D" id="3.40.50.300">
    <property type="entry name" value="P-loop containing nucleotide triphosphate hydrolases"/>
    <property type="match status" value="1"/>
</dbReference>
<evidence type="ECO:0000256" key="1">
    <source>
        <dbReference type="ARBA" id="ARBA00022737"/>
    </source>
</evidence>
<evidence type="ECO:0000256" key="3">
    <source>
        <dbReference type="PROSITE-ProRule" id="PRU00023"/>
    </source>
</evidence>
<feature type="repeat" description="ANK" evidence="3">
    <location>
        <begin position="2162"/>
        <end position="2194"/>
    </location>
</feature>
<proteinExistence type="predicted"/>
<feature type="repeat" description="ANK" evidence="3">
    <location>
        <begin position="2046"/>
        <end position="2078"/>
    </location>
</feature>
<feature type="repeat" description="ANK" evidence="3">
    <location>
        <begin position="985"/>
        <end position="1010"/>
    </location>
</feature>
<dbReference type="Pfam" id="PF24809">
    <property type="entry name" value="DUF7708"/>
    <property type="match status" value="1"/>
</dbReference>
<evidence type="ECO:0000313" key="9">
    <source>
        <dbReference type="Proteomes" id="UP000720189"/>
    </source>
</evidence>
<reference evidence="8" key="1">
    <citation type="journal article" date="2021" name="Nat. Commun.">
        <title>Genetic determinants of endophytism in the Arabidopsis root mycobiome.</title>
        <authorList>
            <person name="Mesny F."/>
            <person name="Miyauchi S."/>
            <person name="Thiergart T."/>
            <person name="Pickel B."/>
            <person name="Atanasova L."/>
            <person name="Karlsson M."/>
            <person name="Huettel B."/>
            <person name="Barry K.W."/>
            <person name="Haridas S."/>
            <person name="Chen C."/>
            <person name="Bauer D."/>
            <person name="Andreopoulos W."/>
            <person name="Pangilinan J."/>
            <person name="LaButti K."/>
            <person name="Riley R."/>
            <person name="Lipzen A."/>
            <person name="Clum A."/>
            <person name="Drula E."/>
            <person name="Henrissat B."/>
            <person name="Kohler A."/>
            <person name="Grigoriev I.V."/>
            <person name="Martin F.M."/>
            <person name="Hacquard S."/>
        </authorList>
    </citation>
    <scope>NUCLEOTIDE SEQUENCE</scope>
    <source>
        <strain evidence="8">MPI-CAGE-AT-0023</strain>
    </source>
</reference>
<dbReference type="RefSeq" id="XP_046045982.1">
    <property type="nucleotide sequence ID" value="XM_046193569.1"/>
</dbReference>
<keyword evidence="2 3" id="KW-0040">ANK repeat</keyword>
<gene>
    <name evidence="8" type="ORF">BKA55DRAFT_577160</name>
</gene>
<feature type="repeat" description="ANK" evidence="3">
    <location>
        <begin position="1760"/>
        <end position="1792"/>
    </location>
</feature>
<dbReference type="Pfam" id="PF24883">
    <property type="entry name" value="NPHP3_N"/>
    <property type="match status" value="1"/>
</dbReference>
<evidence type="ECO:0000259" key="6">
    <source>
        <dbReference type="Pfam" id="PF24809"/>
    </source>
</evidence>